<dbReference type="Proteomes" id="UP001285354">
    <property type="component" value="Unassembled WGS sequence"/>
</dbReference>
<dbReference type="EMBL" id="JAUBYV010000009">
    <property type="protein sequence ID" value="KAK2624725.1"/>
    <property type="molecule type" value="Genomic_DNA"/>
</dbReference>
<sequence length="416" mass="47516">MAPGNTVDHHARKERPVVQICSSPPAARDHLPQLSSLCVQASSSPIPRSFRKHRLTRASSPSKSRLSRKNLAGAINFQGSNHSLSEQAKHSHWPLPWARMIFKADDPPIHKFSDVQITQIPDPFCPCVSRFEHKVFKCPFPDHMNLFINWEVERIVTGSYRHRTEALQNVFAGYPFIDDGAYSNINYAHPRIWDGLHQEPRVLLKFLWRLTNAVLVHWDNREKYWDRQNSQQEAATLRGQAFTYTIVYTKLSEKNNQQKIYGGQFRDDDVEFMKRIIVQLRKLVDEVDAEFEEPEEFDQVGLIGHIAASGSASVASGSYRQRPTEPGTSYRHPIDAMMEIMESRNRGPTEQHISTGDTTDEESDGELEENNHETDLPYKDCGKSAKARGLGTVAKGEEDSIATRLRQRDRRASRGR</sequence>
<feature type="compositionally biased region" description="Basic residues" evidence="1">
    <location>
        <begin position="405"/>
        <end position="416"/>
    </location>
</feature>
<evidence type="ECO:0000313" key="2">
    <source>
        <dbReference type="EMBL" id="KAK2624725.1"/>
    </source>
</evidence>
<proteinExistence type="predicted"/>
<comment type="caution">
    <text evidence="2">The sequence shown here is derived from an EMBL/GenBank/DDBJ whole genome shotgun (WGS) entry which is preliminary data.</text>
</comment>
<name>A0AAD9SY09_9HELO</name>
<organism evidence="2 3">
    <name type="scientific">Diplocarpon rosae</name>
    <dbReference type="NCBI Taxonomy" id="946125"/>
    <lineage>
        <taxon>Eukaryota</taxon>
        <taxon>Fungi</taxon>
        <taxon>Dikarya</taxon>
        <taxon>Ascomycota</taxon>
        <taxon>Pezizomycotina</taxon>
        <taxon>Leotiomycetes</taxon>
        <taxon>Helotiales</taxon>
        <taxon>Drepanopezizaceae</taxon>
        <taxon>Diplocarpon</taxon>
    </lineage>
</organism>
<protein>
    <submittedName>
        <fullName evidence="2">Uncharacterized protein</fullName>
    </submittedName>
</protein>
<gene>
    <name evidence="2" type="ORF">QTJ16_005918</name>
</gene>
<reference evidence="2" key="1">
    <citation type="submission" date="2023-06" db="EMBL/GenBank/DDBJ databases">
        <title>Draft genome of Marssonina rosae.</title>
        <authorList>
            <person name="Cheng Q."/>
        </authorList>
    </citation>
    <scope>NUCLEOTIDE SEQUENCE</scope>
    <source>
        <strain evidence="2">R4</strain>
    </source>
</reference>
<feature type="region of interest" description="Disordered" evidence="1">
    <location>
        <begin position="345"/>
        <end position="416"/>
    </location>
</feature>
<dbReference type="AlphaFoldDB" id="A0AAD9SY09"/>
<feature type="compositionally biased region" description="Basic and acidic residues" evidence="1">
    <location>
        <begin position="369"/>
        <end position="383"/>
    </location>
</feature>
<keyword evidence="3" id="KW-1185">Reference proteome</keyword>
<accession>A0AAD9SY09</accession>
<evidence type="ECO:0000313" key="3">
    <source>
        <dbReference type="Proteomes" id="UP001285354"/>
    </source>
</evidence>
<evidence type="ECO:0000256" key="1">
    <source>
        <dbReference type="SAM" id="MobiDB-lite"/>
    </source>
</evidence>
<feature type="compositionally biased region" description="Acidic residues" evidence="1">
    <location>
        <begin position="358"/>
        <end position="368"/>
    </location>
</feature>